<dbReference type="Proteomes" id="UP000077266">
    <property type="component" value="Unassembled WGS sequence"/>
</dbReference>
<dbReference type="EMBL" id="KV425925">
    <property type="protein sequence ID" value="KZV97805.1"/>
    <property type="molecule type" value="Genomic_DNA"/>
</dbReference>
<dbReference type="STRING" id="1314781.A0A165LGG0"/>
<proteinExistence type="predicted"/>
<dbReference type="OrthoDB" id="3267748at2759"/>
<feature type="region of interest" description="Disordered" evidence="1">
    <location>
        <begin position="224"/>
        <end position="382"/>
    </location>
</feature>
<accession>A0A165LGG0</accession>
<protein>
    <recommendedName>
        <fullName evidence="4">Retrotransposon gag domain-containing protein</fullName>
    </recommendedName>
</protein>
<gene>
    <name evidence="2" type="ORF">EXIGLDRAFT_764013</name>
</gene>
<feature type="compositionally biased region" description="Basic and acidic residues" evidence="1">
    <location>
        <begin position="288"/>
        <end position="302"/>
    </location>
</feature>
<evidence type="ECO:0000313" key="2">
    <source>
        <dbReference type="EMBL" id="KZV97805.1"/>
    </source>
</evidence>
<feature type="compositionally biased region" description="Acidic residues" evidence="1">
    <location>
        <begin position="312"/>
        <end position="349"/>
    </location>
</feature>
<feature type="compositionally biased region" description="Acidic residues" evidence="1">
    <location>
        <begin position="238"/>
        <end position="247"/>
    </location>
</feature>
<evidence type="ECO:0008006" key="4">
    <source>
        <dbReference type="Google" id="ProtNLM"/>
    </source>
</evidence>
<keyword evidence="3" id="KW-1185">Reference proteome</keyword>
<evidence type="ECO:0000256" key="1">
    <source>
        <dbReference type="SAM" id="MobiDB-lite"/>
    </source>
</evidence>
<dbReference type="InParanoid" id="A0A165LGG0"/>
<organism evidence="2 3">
    <name type="scientific">Exidia glandulosa HHB12029</name>
    <dbReference type="NCBI Taxonomy" id="1314781"/>
    <lineage>
        <taxon>Eukaryota</taxon>
        <taxon>Fungi</taxon>
        <taxon>Dikarya</taxon>
        <taxon>Basidiomycota</taxon>
        <taxon>Agaricomycotina</taxon>
        <taxon>Agaricomycetes</taxon>
        <taxon>Auriculariales</taxon>
        <taxon>Exidiaceae</taxon>
        <taxon>Exidia</taxon>
    </lineage>
</organism>
<evidence type="ECO:0000313" key="3">
    <source>
        <dbReference type="Proteomes" id="UP000077266"/>
    </source>
</evidence>
<feature type="compositionally biased region" description="Acidic residues" evidence="1">
    <location>
        <begin position="365"/>
        <end position="382"/>
    </location>
</feature>
<reference evidence="2 3" key="1">
    <citation type="journal article" date="2016" name="Mol. Biol. Evol.">
        <title>Comparative Genomics of Early-Diverging Mushroom-Forming Fungi Provides Insights into the Origins of Lignocellulose Decay Capabilities.</title>
        <authorList>
            <person name="Nagy L.G."/>
            <person name="Riley R."/>
            <person name="Tritt A."/>
            <person name="Adam C."/>
            <person name="Daum C."/>
            <person name="Floudas D."/>
            <person name="Sun H."/>
            <person name="Yadav J.S."/>
            <person name="Pangilinan J."/>
            <person name="Larsson K.H."/>
            <person name="Matsuura K."/>
            <person name="Barry K."/>
            <person name="Labutti K."/>
            <person name="Kuo R."/>
            <person name="Ohm R.A."/>
            <person name="Bhattacharya S.S."/>
            <person name="Shirouzu T."/>
            <person name="Yoshinaga Y."/>
            <person name="Martin F.M."/>
            <person name="Grigoriev I.V."/>
            <person name="Hibbett D.S."/>
        </authorList>
    </citation>
    <scope>NUCLEOTIDE SEQUENCE [LARGE SCALE GENOMIC DNA]</scope>
    <source>
        <strain evidence="2 3">HHB12029</strain>
    </source>
</reference>
<name>A0A165LGG0_EXIGL</name>
<sequence>MPTYDGCAELRKYEEFVFKWDSWIRNKGLGESDSVELMYNALTGEALEWYLSFVAMSDYPWTAREIYQELYEYCFPSNFREELRTQLMSARQDGRPVKRFAKDLQNLAQRFSDIGHATLKRLLWDGVDPYIQVFWVEKGRSAEYDDYDTLVLYAHRAEQREAEIRRCLDSEGAKVETELSPHRDNNPDGGVTAHAVRMRQVTLQSEEQLVPIEYDEPEYLEGEPEYYSDEEPGHGNNEEELEEDIEAEGAYPQQFDDEYEEGEEEYYYSQDESESRECESQYSQGEYYEDKYEEYGEDEHQPNEYGDGEYPYLDDEEETEGEGDDYYEEEGEDKGEYYDDEAGDEDEEDGHSGEPDLNTGRNEYGQDEYYSEGPLYEDEEEY</sequence>
<dbReference type="AlphaFoldDB" id="A0A165LGG0"/>
<feature type="compositionally biased region" description="Acidic residues" evidence="1">
    <location>
        <begin position="255"/>
        <end position="272"/>
    </location>
</feature>